<evidence type="ECO:0000313" key="4">
    <source>
        <dbReference type="EMBL" id="CDJ38938.1"/>
    </source>
</evidence>
<accession>U6KPW3</accession>
<evidence type="ECO:0000256" key="2">
    <source>
        <dbReference type="SAM" id="MobiDB-lite"/>
    </source>
</evidence>
<feature type="compositionally biased region" description="Low complexity" evidence="2">
    <location>
        <begin position="249"/>
        <end position="258"/>
    </location>
</feature>
<sequence length="447" mass="47613">MGIVSCPSDSADSTAAAAVETGPAAASTAAETANTSVPSGATDFDLTEGSVQRHASDDEQQNSTYGNSGREQQQPLAPVGADSPDTFTYECATGGEEQQQQQQQQQPLHRQTRNTDCHEDATSPCAECGKDQPNTTSFRERGSGKCETCSSNTTTNSKPQQRNMPDEVQEAEALAESHQVGSYAASAALEDNGTSQGRDGPTEAADDAAGRAAGTARSSSSSGCGASTGSGRARGTAGVVHTATAAATATAVTTTTTGSRKCTDEGSVRRHEVPVGPRHQVPCLPPFFLEAGGSGCCCCDPTPTLDPSLTAKLVYSPSSLERVRQRRLAEGLADRAICSEGDMEAYMQQCAKNWKGNKPGWQPFSPEFAFKLLHYAGYDPSKALQLMEDPQFSFQLVCDGPVRRYDNKWRPKDRRGVISPTPYPPPVFLRGYLSRRHYRDSTGYSLR</sequence>
<evidence type="ECO:0000313" key="5">
    <source>
        <dbReference type="Proteomes" id="UP000030747"/>
    </source>
</evidence>
<dbReference type="VEuPathDB" id="ToxoDB:ETH2_1319800"/>
<dbReference type="Pfam" id="PF15863">
    <property type="entry name" value="EELM2"/>
    <property type="match status" value="1"/>
</dbReference>
<dbReference type="OrthoDB" id="5876363at2759"/>
<keyword evidence="5" id="KW-1185">Reference proteome</keyword>
<evidence type="ECO:0000259" key="3">
    <source>
        <dbReference type="PROSITE" id="PS51156"/>
    </source>
</evidence>
<gene>
    <name evidence="4" type="ORF">ETH_00028985</name>
</gene>
<feature type="region of interest" description="Disordered" evidence="2">
    <location>
        <begin position="249"/>
        <end position="271"/>
    </location>
</feature>
<proteinExistence type="predicted"/>
<protein>
    <recommendedName>
        <fullName evidence="3">ELM2 domain-containing protein</fullName>
    </recommendedName>
</protein>
<dbReference type="GeneID" id="25254890"/>
<dbReference type="PROSITE" id="PS51156">
    <property type="entry name" value="ELM2"/>
    <property type="match status" value="1"/>
</dbReference>
<dbReference type="InterPro" id="IPR031724">
    <property type="entry name" value="EELM2"/>
</dbReference>
<dbReference type="EMBL" id="HG674134">
    <property type="protein sequence ID" value="CDJ38938.1"/>
    <property type="molecule type" value="Genomic_DNA"/>
</dbReference>
<feature type="compositionally biased region" description="Polar residues" evidence="2">
    <location>
        <begin position="61"/>
        <end position="75"/>
    </location>
</feature>
<evidence type="ECO:0000256" key="1">
    <source>
        <dbReference type="ARBA" id="ARBA00023242"/>
    </source>
</evidence>
<organism evidence="4 5">
    <name type="scientific">Eimeria tenella</name>
    <name type="common">Coccidian parasite</name>
    <dbReference type="NCBI Taxonomy" id="5802"/>
    <lineage>
        <taxon>Eukaryota</taxon>
        <taxon>Sar</taxon>
        <taxon>Alveolata</taxon>
        <taxon>Apicomplexa</taxon>
        <taxon>Conoidasida</taxon>
        <taxon>Coccidia</taxon>
        <taxon>Eucoccidiorida</taxon>
        <taxon>Eimeriorina</taxon>
        <taxon>Eimeriidae</taxon>
        <taxon>Eimeria</taxon>
    </lineage>
</organism>
<feature type="compositionally biased region" description="Low complexity" evidence="2">
    <location>
        <begin position="210"/>
        <end position="237"/>
    </location>
</feature>
<feature type="compositionally biased region" description="Basic and acidic residues" evidence="2">
    <location>
        <begin position="261"/>
        <end position="271"/>
    </location>
</feature>
<keyword evidence="1" id="KW-0539">Nucleus</keyword>
<feature type="domain" description="ELM2" evidence="3">
    <location>
        <begin position="271"/>
        <end position="391"/>
    </location>
</feature>
<dbReference type="InterPro" id="IPR000949">
    <property type="entry name" value="ELM2_dom"/>
</dbReference>
<name>U6KPW3_EIMTE</name>
<dbReference type="AlphaFoldDB" id="U6KPW3"/>
<feature type="region of interest" description="Disordered" evidence="2">
    <location>
        <begin position="1"/>
        <end position="237"/>
    </location>
</feature>
<dbReference type="RefSeq" id="XP_013229693.1">
    <property type="nucleotide sequence ID" value="XM_013374239.1"/>
</dbReference>
<dbReference type="Proteomes" id="UP000030747">
    <property type="component" value="Unassembled WGS sequence"/>
</dbReference>
<dbReference type="VEuPathDB" id="ToxoDB:ETH_00028985"/>
<feature type="compositionally biased region" description="Low complexity" evidence="2">
    <location>
        <begin position="8"/>
        <end position="35"/>
    </location>
</feature>
<reference evidence="4" key="1">
    <citation type="submission" date="2013-10" db="EMBL/GenBank/DDBJ databases">
        <title>Genomic analysis of the causative agents of coccidiosis in chickens.</title>
        <authorList>
            <person name="Reid A.J."/>
            <person name="Blake D."/>
            <person name="Billington K."/>
            <person name="Browne H."/>
            <person name="Dunn M."/>
            <person name="Hung S."/>
            <person name="Kawahara F."/>
            <person name="Miranda-Saavedra D."/>
            <person name="Mourier T."/>
            <person name="Nagra H."/>
            <person name="Otto T.D."/>
            <person name="Rawlings N."/>
            <person name="Sanchez A."/>
            <person name="Sanders M."/>
            <person name="Subramaniam C."/>
            <person name="Tay Y."/>
            <person name="Dear P."/>
            <person name="Doerig C."/>
            <person name="Gruber A."/>
            <person name="Parkinson J."/>
            <person name="Shirley M."/>
            <person name="Wan K.L."/>
            <person name="Berriman M."/>
            <person name="Tomley F."/>
            <person name="Pain A."/>
        </authorList>
    </citation>
    <scope>NUCLEOTIDE SEQUENCE [LARGE SCALE GENOMIC DNA]</scope>
    <source>
        <strain evidence="4">Houghton</strain>
    </source>
</reference>
<reference evidence="4" key="2">
    <citation type="submission" date="2013-10" db="EMBL/GenBank/DDBJ databases">
        <authorList>
            <person name="Aslett M."/>
        </authorList>
    </citation>
    <scope>NUCLEOTIDE SEQUENCE [LARGE SCALE GENOMIC DNA]</scope>
    <source>
        <strain evidence="4">Houghton</strain>
    </source>
</reference>
<dbReference type="OMA" id="LQLMEDP"/>